<evidence type="ECO:0000313" key="2">
    <source>
        <dbReference type="Proteomes" id="UP000625976"/>
    </source>
</evidence>
<dbReference type="InterPro" id="IPR018534">
    <property type="entry name" value="Tet_reg_excision_RteC"/>
</dbReference>
<organism evidence="1 2">
    <name type="scientific">Bizionia arctica</name>
    <dbReference type="NCBI Taxonomy" id="1495645"/>
    <lineage>
        <taxon>Bacteria</taxon>
        <taxon>Pseudomonadati</taxon>
        <taxon>Bacteroidota</taxon>
        <taxon>Flavobacteriia</taxon>
        <taxon>Flavobacteriales</taxon>
        <taxon>Flavobacteriaceae</taxon>
        <taxon>Bizionia</taxon>
    </lineage>
</organism>
<name>A0A917LPQ6_9FLAO</name>
<dbReference type="EMBL" id="BMFQ01000002">
    <property type="protein sequence ID" value="GGG49537.1"/>
    <property type="molecule type" value="Genomic_DNA"/>
</dbReference>
<reference evidence="1" key="1">
    <citation type="journal article" date="2014" name="Int. J. Syst. Evol. Microbiol.">
        <title>Complete genome sequence of Corynebacterium casei LMG S-19264T (=DSM 44701T), isolated from a smear-ripened cheese.</title>
        <authorList>
            <consortium name="US DOE Joint Genome Institute (JGI-PGF)"/>
            <person name="Walter F."/>
            <person name="Albersmeier A."/>
            <person name="Kalinowski J."/>
            <person name="Ruckert C."/>
        </authorList>
    </citation>
    <scope>NUCLEOTIDE SEQUENCE</scope>
    <source>
        <strain evidence="1">CGMCC 1.12751</strain>
    </source>
</reference>
<gene>
    <name evidence="1" type="ORF">GCM10010976_21080</name>
</gene>
<evidence type="ECO:0000313" key="1">
    <source>
        <dbReference type="EMBL" id="GGG49537.1"/>
    </source>
</evidence>
<reference evidence="1" key="2">
    <citation type="submission" date="2020-09" db="EMBL/GenBank/DDBJ databases">
        <authorList>
            <person name="Sun Q."/>
            <person name="Zhou Y."/>
        </authorList>
    </citation>
    <scope>NUCLEOTIDE SEQUENCE</scope>
    <source>
        <strain evidence="1">CGMCC 1.12751</strain>
    </source>
</reference>
<accession>A0A917LPQ6</accession>
<evidence type="ECO:0008006" key="3">
    <source>
        <dbReference type="Google" id="ProtNLM"/>
    </source>
</evidence>
<protein>
    <recommendedName>
        <fullName evidence="3">Tetracycline regulation of excision, RteC</fullName>
    </recommendedName>
</protein>
<dbReference type="AlphaFoldDB" id="A0A917LPQ6"/>
<keyword evidence="2" id="KW-1185">Reference proteome</keyword>
<dbReference type="Pfam" id="PF09357">
    <property type="entry name" value="RteC"/>
    <property type="match status" value="1"/>
</dbReference>
<dbReference type="RefSeq" id="WP_188464543.1">
    <property type="nucleotide sequence ID" value="NZ_BMFQ01000002.1"/>
</dbReference>
<dbReference type="Proteomes" id="UP000625976">
    <property type="component" value="Unassembled WGS sequence"/>
</dbReference>
<sequence length="280" mass="33125">MNKINDLVDEYKNQVNNIQQDSLKEISNLNYLITLSSDYLHLLRLFVRQRGFPTEVDEIHFFKDVKPFVNGHLKYFSHVHTYLMNRPKVNASKQKKYIYIIIDKLEAHKIRQLDFVRYYRHKATRLDHIYFVRGSKTIAISNNINHFVDPEFSTSHDDMVAKIVAYDLLITYYRQELKLLKSKKLDYLNEDILPISQRFSWTASKTDLVELLYATHAIGAIQNGNADIKNLAKLFESLFDIDLGNFYKTYGEIRARERDRTKFLDNLKSSLLRRMDADDD</sequence>
<proteinExistence type="predicted"/>
<comment type="caution">
    <text evidence="1">The sequence shown here is derived from an EMBL/GenBank/DDBJ whole genome shotgun (WGS) entry which is preliminary data.</text>
</comment>